<dbReference type="HOGENOM" id="CLU_147970_2_0_3"/>
<dbReference type="Gene3D" id="3.30.1230.10">
    <property type="entry name" value="YlxR-like"/>
    <property type="match status" value="1"/>
</dbReference>
<accession>A2C6Q6</accession>
<dbReference type="Proteomes" id="UP000002274">
    <property type="component" value="Chromosome"/>
</dbReference>
<sequence>MNQRPVLRSCVTCRQLLDRQQLWRVIRDHQEGVVLDEGMGRSAYLCPNEACLEEALRRKRLQKALRCQVPNSVVEVLQKRLNHSFDSAAEAK</sequence>
<dbReference type="AlphaFoldDB" id="A2C6Q6"/>
<dbReference type="InterPro" id="IPR007393">
    <property type="entry name" value="YlxR_dom"/>
</dbReference>
<evidence type="ECO:0000313" key="3">
    <source>
        <dbReference type="Proteomes" id="UP000002274"/>
    </source>
</evidence>
<feature type="domain" description="YlxR" evidence="1">
    <location>
        <begin position="8"/>
        <end position="78"/>
    </location>
</feature>
<dbReference type="EMBL" id="CP000554">
    <property type="protein sequence ID" value="ABM77166.1"/>
    <property type="molecule type" value="Genomic_DNA"/>
</dbReference>
<dbReference type="STRING" id="59922.P9303_04141"/>
<dbReference type="Pfam" id="PF04296">
    <property type="entry name" value="YlxR"/>
    <property type="match status" value="1"/>
</dbReference>
<dbReference type="RefSeq" id="WP_011825091.1">
    <property type="nucleotide sequence ID" value="NC_008820.1"/>
</dbReference>
<proteinExistence type="predicted"/>
<dbReference type="InterPro" id="IPR035931">
    <property type="entry name" value="YlxR-like_sf"/>
</dbReference>
<dbReference type="BioCyc" id="PMAR59922:G1G80-385-MONOMER"/>
<organism evidence="2 3">
    <name type="scientific">Prochlorococcus marinus (strain MIT 9303)</name>
    <dbReference type="NCBI Taxonomy" id="59922"/>
    <lineage>
        <taxon>Bacteria</taxon>
        <taxon>Bacillati</taxon>
        <taxon>Cyanobacteriota</taxon>
        <taxon>Cyanophyceae</taxon>
        <taxon>Synechococcales</taxon>
        <taxon>Prochlorococcaceae</taxon>
        <taxon>Prochlorococcus</taxon>
    </lineage>
</organism>
<dbReference type="InterPro" id="IPR037465">
    <property type="entry name" value="YlxR"/>
</dbReference>
<dbReference type="SUPFAM" id="SSF64376">
    <property type="entry name" value="YlxR-like"/>
    <property type="match status" value="1"/>
</dbReference>
<name>A2C6Q6_PROM3</name>
<dbReference type="PANTHER" id="PTHR34215">
    <property type="entry name" value="BLL0784 PROTEIN"/>
    <property type="match status" value="1"/>
</dbReference>
<evidence type="ECO:0000313" key="2">
    <source>
        <dbReference type="EMBL" id="ABM77166.1"/>
    </source>
</evidence>
<gene>
    <name evidence="2" type="ordered locus">P9303_04141</name>
</gene>
<dbReference type="KEGG" id="pmf:P9303_04141"/>
<protein>
    <submittedName>
        <fullName evidence="2">Predicted nucleic-acid-binding protein implicated in transcription termination</fullName>
    </submittedName>
</protein>
<reference evidence="2 3" key="1">
    <citation type="journal article" date="2007" name="PLoS Genet.">
        <title>Patterns and implications of gene gain and loss in the evolution of Prochlorococcus.</title>
        <authorList>
            <person name="Kettler G.C."/>
            <person name="Martiny A.C."/>
            <person name="Huang K."/>
            <person name="Zucker J."/>
            <person name="Coleman M.L."/>
            <person name="Rodrigue S."/>
            <person name="Chen F."/>
            <person name="Lapidus A."/>
            <person name="Ferriera S."/>
            <person name="Johnson J."/>
            <person name="Steglich C."/>
            <person name="Church G.M."/>
            <person name="Richardson P."/>
            <person name="Chisholm S.W."/>
        </authorList>
    </citation>
    <scope>NUCLEOTIDE SEQUENCE [LARGE SCALE GENOMIC DNA]</scope>
    <source>
        <strain evidence="2 3">MIT 9303</strain>
    </source>
</reference>
<evidence type="ECO:0000259" key="1">
    <source>
        <dbReference type="Pfam" id="PF04296"/>
    </source>
</evidence>
<dbReference type="PANTHER" id="PTHR34215:SF1">
    <property type="entry name" value="YLXR DOMAIN-CONTAINING PROTEIN"/>
    <property type="match status" value="1"/>
</dbReference>